<feature type="transmembrane region" description="Helical" evidence="1">
    <location>
        <begin position="6"/>
        <end position="24"/>
    </location>
</feature>
<evidence type="ECO:0000259" key="2">
    <source>
        <dbReference type="Pfam" id="PF03372"/>
    </source>
</evidence>
<protein>
    <recommendedName>
        <fullName evidence="2">Endonuclease/exonuclease/phosphatase domain-containing protein</fullName>
    </recommendedName>
</protein>
<dbReference type="STRING" id="1048983.EL17_04735"/>
<name>A0A074L1D5_9BACT</name>
<keyword evidence="4" id="KW-1185">Reference proteome</keyword>
<dbReference type="Proteomes" id="UP000027821">
    <property type="component" value="Unassembled WGS sequence"/>
</dbReference>
<dbReference type="InterPro" id="IPR005135">
    <property type="entry name" value="Endo/exonuclease/phosphatase"/>
</dbReference>
<feature type="domain" description="Endonuclease/exonuclease/phosphatase" evidence="2">
    <location>
        <begin position="107"/>
        <end position="309"/>
    </location>
</feature>
<proteinExistence type="predicted"/>
<keyword evidence="1" id="KW-0812">Transmembrane</keyword>
<dbReference type="AlphaFoldDB" id="A0A074L1D5"/>
<keyword evidence="1" id="KW-1133">Transmembrane helix</keyword>
<evidence type="ECO:0000313" key="3">
    <source>
        <dbReference type="EMBL" id="KEO74984.1"/>
    </source>
</evidence>
<dbReference type="Pfam" id="PF03372">
    <property type="entry name" value="Exo_endo_phos"/>
    <property type="match status" value="1"/>
</dbReference>
<evidence type="ECO:0000256" key="1">
    <source>
        <dbReference type="SAM" id="Phobius"/>
    </source>
</evidence>
<reference evidence="3 4" key="1">
    <citation type="submission" date="2014-04" db="EMBL/GenBank/DDBJ databases">
        <title>Characterization and application of a salt tolerant electro-active bacterium.</title>
        <authorList>
            <person name="Yang L."/>
            <person name="Wei S."/>
            <person name="Tay Q.X.M."/>
        </authorList>
    </citation>
    <scope>NUCLEOTIDE SEQUENCE [LARGE SCALE GENOMIC DNA]</scope>
    <source>
        <strain evidence="3 4">LY1</strain>
    </source>
</reference>
<dbReference type="EMBL" id="JMIH01000014">
    <property type="protein sequence ID" value="KEO74984.1"/>
    <property type="molecule type" value="Genomic_DNA"/>
</dbReference>
<evidence type="ECO:0000313" key="4">
    <source>
        <dbReference type="Proteomes" id="UP000027821"/>
    </source>
</evidence>
<dbReference type="OrthoDB" id="9796594at2"/>
<feature type="transmembrane region" description="Helical" evidence="1">
    <location>
        <begin position="36"/>
        <end position="54"/>
    </location>
</feature>
<comment type="caution">
    <text evidence="3">The sequence shown here is derived from an EMBL/GenBank/DDBJ whole genome shotgun (WGS) entry which is preliminary data.</text>
</comment>
<dbReference type="RefSeq" id="WP_051719828.1">
    <property type="nucleotide sequence ID" value="NZ_JMIH01000014.1"/>
</dbReference>
<dbReference type="Gene3D" id="3.60.10.10">
    <property type="entry name" value="Endonuclease/exonuclease/phosphatase"/>
    <property type="match status" value="1"/>
</dbReference>
<gene>
    <name evidence="3" type="ORF">EL17_04735</name>
</gene>
<keyword evidence="1" id="KW-0472">Membrane</keyword>
<dbReference type="eggNOG" id="COG3021">
    <property type="taxonomic scope" value="Bacteria"/>
</dbReference>
<dbReference type="GO" id="GO:0003824">
    <property type="term" value="F:catalytic activity"/>
    <property type="evidence" value="ECO:0007669"/>
    <property type="project" value="InterPro"/>
</dbReference>
<sequence>MVIVTVFLVLVCTLATWLPLIRTHKWWIRIFDFPRLQITVLAVFTLILVLVYLIGQPSFFYSSLLLILSAIIYQSLSMVRYTPLYPNISEKAIGVDASNTFSIMMSNVKMDNENYDKYLEVVYKSDPDVILLNEVNRKWVDAISQLDSIYPYRIKHPLENTYGMALYSKFKLHDAEINELLVKDIPSIYVNLELPSGYKVTLHCVHPEPPKIGSDTYERDTEILLIGKRIVNEKKPCVVVGDLNDVAWSYTSELFQKRCSLIDPREGRGFFNTYNVFVPLLRYPLDHFFYTDNFKYVMLQRLEAYGSDHFPMMLKLEYIPDETN</sequence>
<organism evidence="3 4">
    <name type="scientific">Anditalea andensis</name>
    <dbReference type="NCBI Taxonomy" id="1048983"/>
    <lineage>
        <taxon>Bacteria</taxon>
        <taxon>Pseudomonadati</taxon>
        <taxon>Bacteroidota</taxon>
        <taxon>Cytophagia</taxon>
        <taxon>Cytophagales</taxon>
        <taxon>Cytophagaceae</taxon>
        <taxon>Anditalea</taxon>
    </lineage>
</organism>
<feature type="transmembrane region" description="Helical" evidence="1">
    <location>
        <begin position="60"/>
        <end position="79"/>
    </location>
</feature>
<accession>A0A074L1D5</accession>
<dbReference type="InterPro" id="IPR036691">
    <property type="entry name" value="Endo/exonu/phosph_ase_sf"/>
</dbReference>
<dbReference type="SUPFAM" id="SSF56219">
    <property type="entry name" value="DNase I-like"/>
    <property type="match status" value="1"/>
</dbReference>